<proteinExistence type="predicted"/>
<dbReference type="Proteomes" id="UP001488805">
    <property type="component" value="Unassembled WGS sequence"/>
</dbReference>
<comment type="caution">
    <text evidence="1">The sequence shown here is derived from an EMBL/GenBank/DDBJ whole genome shotgun (WGS) entry which is preliminary data.</text>
</comment>
<reference evidence="1 2" key="1">
    <citation type="journal article" date="2024" name="Genome Biol. Evol.">
        <title>Chromosome-level genome assembly of the viviparous eelpout Zoarces viviparus.</title>
        <authorList>
            <person name="Fuhrmann N."/>
            <person name="Brasseur M.V."/>
            <person name="Bakowski C.E."/>
            <person name="Podsiadlowski L."/>
            <person name="Prost S."/>
            <person name="Krehenwinkel H."/>
            <person name="Mayer C."/>
        </authorList>
    </citation>
    <scope>NUCLEOTIDE SEQUENCE [LARGE SCALE GENOMIC DNA]</scope>
    <source>
        <strain evidence="1">NO-MEL_2022_Ind0_liver</strain>
    </source>
</reference>
<dbReference type="AlphaFoldDB" id="A0AAW1G4N2"/>
<dbReference type="EMBL" id="JBCEZU010000002">
    <property type="protein sequence ID" value="KAK9541587.1"/>
    <property type="molecule type" value="Genomic_DNA"/>
</dbReference>
<accession>A0AAW1G4N2</accession>
<evidence type="ECO:0000313" key="1">
    <source>
        <dbReference type="EMBL" id="KAK9541587.1"/>
    </source>
</evidence>
<keyword evidence="2" id="KW-1185">Reference proteome</keyword>
<organism evidence="1 2">
    <name type="scientific">Zoarces viviparus</name>
    <name type="common">Viviparous eelpout</name>
    <name type="synonym">Blennius viviparus</name>
    <dbReference type="NCBI Taxonomy" id="48416"/>
    <lineage>
        <taxon>Eukaryota</taxon>
        <taxon>Metazoa</taxon>
        <taxon>Chordata</taxon>
        <taxon>Craniata</taxon>
        <taxon>Vertebrata</taxon>
        <taxon>Euteleostomi</taxon>
        <taxon>Actinopterygii</taxon>
        <taxon>Neopterygii</taxon>
        <taxon>Teleostei</taxon>
        <taxon>Neoteleostei</taxon>
        <taxon>Acanthomorphata</taxon>
        <taxon>Eupercaria</taxon>
        <taxon>Perciformes</taxon>
        <taxon>Cottioidei</taxon>
        <taxon>Zoarcales</taxon>
        <taxon>Zoarcidae</taxon>
        <taxon>Zoarcinae</taxon>
        <taxon>Zoarces</taxon>
    </lineage>
</organism>
<gene>
    <name evidence="1" type="ORF">VZT92_001619</name>
</gene>
<sequence length="76" mass="8521">MKRSCHQGHHTGGPFSCYHGSTWHDLLVGTKLVSWTSGAQRCGLFSSLSLNRSLFYKFEPAGSSHRSSCQMNFRLD</sequence>
<evidence type="ECO:0000313" key="2">
    <source>
        <dbReference type="Proteomes" id="UP001488805"/>
    </source>
</evidence>
<name>A0AAW1G4N2_ZOAVI</name>
<protein>
    <submittedName>
        <fullName evidence="1">Uncharacterized protein</fullName>
    </submittedName>
</protein>